<accession>A0ABM7VM76</accession>
<reference evidence="1 2" key="1">
    <citation type="submission" date="2021-12" db="EMBL/GenBank/DDBJ databases">
        <title>Genome sequencing of bacteria with rrn-lacking chromosome and rrn-plasmid.</title>
        <authorList>
            <person name="Anda M."/>
            <person name="Iwasaki W."/>
        </authorList>
    </citation>
    <scope>NUCLEOTIDE SEQUENCE [LARGE SCALE GENOMIC DNA]</scope>
    <source>
        <strain evidence="1 2">NBRC 101262</strain>
        <plasmid evidence="1 2">pPP6</plasmid>
    </source>
</reference>
<organism evidence="1 2">
    <name type="scientific">Persicobacter psychrovividus</name>
    <dbReference type="NCBI Taxonomy" id="387638"/>
    <lineage>
        <taxon>Bacteria</taxon>
        <taxon>Pseudomonadati</taxon>
        <taxon>Bacteroidota</taxon>
        <taxon>Cytophagia</taxon>
        <taxon>Cytophagales</taxon>
        <taxon>Persicobacteraceae</taxon>
        <taxon>Persicobacter</taxon>
    </lineage>
</organism>
<protein>
    <submittedName>
        <fullName evidence="1">Uncharacterized protein</fullName>
    </submittedName>
</protein>
<dbReference type="EMBL" id="AP025298">
    <property type="protein sequence ID" value="BDD02086.1"/>
    <property type="molecule type" value="Genomic_DNA"/>
</dbReference>
<evidence type="ECO:0000313" key="2">
    <source>
        <dbReference type="Proteomes" id="UP001354989"/>
    </source>
</evidence>
<geneLocation type="plasmid" evidence="1 2">
    <name>pPP6</name>
</geneLocation>
<name>A0ABM7VM76_9BACT</name>
<proteinExistence type="predicted"/>
<gene>
    <name evidence="1" type="ORF">PEPS_43660</name>
</gene>
<evidence type="ECO:0000313" key="1">
    <source>
        <dbReference type="EMBL" id="BDD02086.1"/>
    </source>
</evidence>
<sequence>MELLRTLNILPQSSTSNALSYNATYGGALTDGYTSAAGNTYQNGIRVSDDLLVVEDIGHGYSRSFLNGIRIYSRDKKTLIAERRFHCYFYNKQSSVNEAVELLEGEIYAAARRQNHSLREIDVRSKCRQAIGQVMLQSANKNFLLE</sequence>
<keyword evidence="1" id="KW-0614">Plasmid</keyword>
<dbReference type="Proteomes" id="UP001354989">
    <property type="component" value="Plasmid pPP6"/>
</dbReference>
<dbReference type="RefSeq" id="WP_338399378.1">
    <property type="nucleotide sequence ID" value="NZ_AP025298.1"/>
</dbReference>
<keyword evidence="2" id="KW-1185">Reference proteome</keyword>